<evidence type="ECO:0000313" key="3">
    <source>
        <dbReference type="EMBL" id="TLD95589.1"/>
    </source>
</evidence>
<reference evidence="3" key="3">
    <citation type="submission" date="2018-04" db="EMBL/GenBank/DDBJ databases">
        <authorList>
            <person name="Sheh A."/>
            <person name="Shen Z."/>
            <person name="Mannion A.J."/>
            <person name="Fox J.G."/>
        </authorList>
    </citation>
    <scope>NUCLEOTIDE SEQUENCE</scope>
    <source>
        <strain evidence="3">MIT 97-6194</strain>
    </source>
</reference>
<protein>
    <submittedName>
        <fullName evidence="3">3'(2'),5'-bisphosphate nucleotidase CysQ</fullName>
    </submittedName>
</protein>
<organism evidence="3 4">
    <name type="scientific">Helicobacter saguini</name>
    <dbReference type="NCBI Taxonomy" id="1548018"/>
    <lineage>
        <taxon>Bacteria</taxon>
        <taxon>Pseudomonadati</taxon>
        <taxon>Campylobacterota</taxon>
        <taxon>Epsilonproteobacteria</taxon>
        <taxon>Campylobacterales</taxon>
        <taxon>Helicobacteraceae</taxon>
        <taxon>Helicobacter</taxon>
    </lineage>
</organism>
<feature type="binding site" evidence="1">
    <location>
        <position position="86"/>
    </location>
    <ligand>
        <name>Mg(2+)</name>
        <dbReference type="ChEBI" id="CHEBI:18420"/>
        <label>1</label>
        <note>catalytic</note>
    </ligand>
</feature>
<dbReference type="OrthoDB" id="9785695at2"/>
<reference evidence="3 4" key="2">
    <citation type="journal article" date="2016" name="Infect. Immun.">
        <title>Helicobacter saguini, a Novel Helicobacter Isolated from Cotton-Top Tamarins with Ulcerative Colitis, Has Proinflammatory Properties and Induces Typhlocolitis and Dysplasia in Gnotobiotic IL-10-/- Mice.</title>
        <authorList>
            <person name="Shen Z."/>
            <person name="Mannion A."/>
            <person name="Whary M.T."/>
            <person name="Muthupalani S."/>
            <person name="Sheh A."/>
            <person name="Feng Y."/>
            <person name="Gong G."/>
            <person name="Vandamme P."/>
            <person name="Holcombe H.R."/>
            <person name="Paster B.J."/>
            <person name="Fox J.G."/>
        </authorList>
    </citation>
    <scope>NUCLEOTIDE SEQUENCE [LARGE SCALE GENOMIC DNA]</scope>
    <source>
        <strain evidence="3 4">MIT 97-6194</strain>
    </source>
</reference>
<comment type="caution">
    <text evidence="3">The sequence shown here is derived from an EMBL/GenBank/DDBJ whole genome shotgun (WGS) entry which is preliminary data.</text>
</comment>
<reference evidence="2 5" key="4">
    <citation type="submission" date="2019-12" db="EMBL/GenBank/DDBJ databases">
        <title>Multi-Generational Helicobacter saguini Isolates.</title>
        <authorList>
            <person name="Mannion A."/>
            <person name="Shen Z."/>
            <person name="Fox J.G."/>
        </authorList>
    </citation>
    <scope>NUCLEOTIDE SEQUENCE [LARGE SCALE GENOMIC DNA]</scope>
    <source>
        <strain evidence="2">16-048</strain>
        <strain evidence="5">16-048 (F4)</strain>
    </source>
</reference>
<feature type="binding site" evidence="1">
    <location>
        <position position="85"/>
    </location>
    <ligand>
        <name>Mg(2+)</name>
        <dbReference type="ChEBI" id="CHEBI:18420"/>
        <label>1</label>
        <note>catalytic</note>
    </ligand>
</feature>
<feature type="binding site" evidence="1">
    <location>
        <position position="201"/>
    </location>
    <ligand>
        <name>Mg(2+)</name>
        <dbReference type="ChEBI" id="CHEBI:18420"/>
        <label>1</label>
        <note>catalytic</note>
    </ligand>
</feature>
<dbReference type="PANTHER" id="PTHR43028:SF5">
    <property type="entry name" value="3'(2'),5'-BISPHOSPHATE NUCLEOTIDASE 1"/>
    <property type="match status" value="1"/>
</dbReference>
<dbReference type="EMBL" id="QBIU01000001">
    <property type="protein sequence ID" value="MWV69748.1"/>
    <property type="molecule type" value="Genomic_DNA"/>
</dbReference>
<sequence>MNLDSMLNLGIEAINAGGNAILKTQNNMQIWEKENKTPLTNADIAANEAICAILSKSKIPICSEEQPLSYDIRKNLESFWLIDPLDGTKSFIEGSENYCILIALIYAARPILSLILKPKTNEIYYAHIESKIYKNHAEFSPLRCHENITLVSKHHGSTLDTQFINDNHLQSLKVGSALKFIALLEGRANIYHRFESLNSWDIAAGDFLINHSTFHDLDSKITQGFMSDLNGNLLLYNNEKFRCPYFLAVNDKEMLKTLKIPKI</sequence>
<keyword evidence="1" id="KW-0479">Metal-binding</keyword>
<dbReference type="Pfam" id="PF00459">
    <property type="entry name" value="Inositol_P"/>
    <property type="match status" value="1"/>
</dbReference>
<dbReference type="PANTHER" id="PTHR43028">
    <property type="entry name" value="3'(2'),5'-BISPHOSPHATE NUCLEOTIDASE 1"/>
    <property type="match status" value="1"/>
</dbReference>
<dbReference type="Gene3D" id="3.30.540.10">
    <property type="entry name" value="Fructose-1,6-Bisphosphatase, subunit A, domain 1"/>
    <property type="match status" value="1"/>
</dbReference>
<dbReference type="Proteomes" id="UP000477070">
    <property type="component" value="Unassembled WGS sequence"/>
</dbReference>
<feature type="binding site" evidence="1">
    <location>
        <position position="64"/>
    </location>
    <ligand>
        <name>Mg(2+)</name>
        <dbReference type="ChEBI" id="CHEBI:18420"/>
        <label>1</label>
        <note>catalytic</note>
    </ligand>
</feature>
<keyword evidence="4" id="KW-1185">Reference proteome</keyword>
<feature type="binding site" evidence="1">
    <location>
        <position position="83"/>
    </location>
    <ligand>
        <name>Mg(2+)</name>
        <dbReference type="ChEBI" id="CHEBI:18420"/>
        <label>1</label>
        <note>catalytic</note>
    </ligand>
</feature>
<name>A0A347VWQ7_9HELI</name>
<proteinExistence type="predicted"/>
<gene>
    <name evidence="2" type="ORF">DCO61_06990</name>
    <name evidence="3" type="ORF">LS64_001670</name>
</gene>
<accession>A0A347VWQ7</accession>
<evidence type="ECO:0000313" key="5">
    <source>
        <dbReference type="Proteomes" id="UP000477070"/>
    </source>
</evidence>
<comment type="cofactor">
    <cofactor evidence="1">
        <name>Mg(2+)</name>
        <dbReference type="ChEBI" id="CHEBI:18420"/>
    </cofactor>
</comment>
<keyword evidence="1" id="KW-0460">Magnesium</keyword>
<reference evidence="3 4" key="1">
    <citation type="journal article" date="2014" name="Genome Announc.">
        <title>Draft genome sequences of eight enterohepatic helicobacter species isolated from both laboratory and wild rodents.</title>
        <authorList>
            <person name="Sheh A."/>
            <person name="Shen Z."/>
            <person name="Fox J.G."/>
        </authorList>
    </citation>
    <scope>NUCLEOTIDE SEQUENCE [LARGE SCALE GENOMIC DNA]</scope>
    <source>
        <strain evidence="3 4">MIT 97-6194</strain>
    </source>
</reference>
<dbReference type="EMBL" id="JRMP02000002">
    <property type="protein sequence ID" value="TLD95589.1"/>
    <property type="molecule type" value="Genomic_DNA"/>
</dbReference>
<dbReference type="Proteomes" id="UP000029714">
    <property type="component" value="Unassembled WGS sequence"/>
</dbReference>
<dbReference type="GO" id="GO:0046872">
    <property type="term" value="F:metal ion binding"/>
    <property type="evidence" value="ECO:0007669"/>
    <property type="project" value="UniProtKB-KW"/>
</dbReference>
<dbReference type="SUPFAM" id="SSF56655">
    <property type="entry name" value="Carbohydrate phosphatase"/>
    <property type="match status" value="1"/>
</dbReference>
<dbReference type="InterPro" id="IPR050725">
    <property type="entry name" value="CysQ/Inositol_MonoPase"/>
</dbReference>
<evidence type="ECO:0000256" key="1">
    <source>
        <dbReference type="PIRSR" id="PIRSR600760-2"/>
    </source>
</evidence>
<dbReference type="InterPro" id="IPR000760">
    <property type="entry name" value="Inositol_monophosphatase-like"/>
</dbReference>
<dbReference type="STRING" id="1548018.LS64_08565"/>
<evidence type="ECO:0000313" key="2">
    <source>
        <dbReference type="EMBL" id="MWV69748.1"/>
    </source>
</evidence>
<dbReference type="AlphaFoldDB" id="A0A347VWQ7"/>
<evidence type="ECO:0000313" key="4">
    <source>
        <dbReference type="Proteomes" id="UP000029714"/>
    </source>
</evidence>
<dbReference type="Gene3D" id="3.40.190.80">
    <property type="match status" value="1"/>
</dbReference>
<dbReference type="RefSeq" id="WP_081948332.1">
    <property type="nucleotide sequence ID" value="NZ_JRMP02000002.1"/>
</dbReference>